<dbReference type="InterPro" id="IPR031167">
    <property type="entry name" value="G_OBG"/>
</dbReference>
<dbReference type="GO" id="GO:0005737">
    <property type="term" value="C:cytoplasm"/>
    <property type="evidence" value="ECO:0007669"/>
    <property type="project" value="TreeGrafter"/>
</dbReference>
<dbReference type="PANTHER" id="PTHR23305:SF18">
    <property type="entry name" value="OBG-TYPE G DOMAIN-CONTAINING PROTEIN"/>
    <property type="match status" value="1"/>
</dbReference>
<dbReference type="PROSITE" id="PS51710">
    <property type="entry name" value="G_OBG"/>
    <property type="match status" value="1"/>
</dbReference>
<dbReference type="Gene3D" id="3.10.20.30">
    <property type="match status" value="1"/>
</dbReference>
<dbReference type="InterPro" id="IPR012675">
    <property type="entry name" value="Beta-grasp_dom_sf"/>
</dbReference>
<dbReference type="AlphaFoldDB" id="T1C401"/>
<gene>
    <name evidence="3" type="ORF">B1A_03285</name>
</gene>
<feature type="domain" description="OBG-type G" evidence="2">
    <location>
        <begin position="3"/>
        <end position="120"/>
    </location>
</feature>
<reference evidence="3" key="1">
    <citation type="submission" date="2013-08" db="EMBL/GenBank/DDBJ databases">
        <authorList>
            <person name="Mendez C."/>
            <person name="Richter M."/>
            <person name="Ferrer M."/>
            <person name="Sanchez J."/>
        </authorList>
    </citation>
    <scope>NUCLEOTIDE SEQUENCE</scope>
</reference>
<protein>
    <submittedName>
        <fullName evidence="3">GTP-binding protein YchF</fullName>
    </submittedName>
</protein>
<sequence length="120" mass="12597">MSIRCGIVGLPNVGKSTLFNALTQAQNAAAANYPFCTIDPNVGMVPVPDSRLETLASIVNPQRIVPATVEFVDIAGLVAGASKGEGLGNQFLSHIREVDAIAHVVRCFESSDIVHVAGRI</sequence>
<evidence type="ECO:0000256" key="1">
    <source>
        <dbReference type="ARBA" id="ARBA00022741"/>
    </source>
</evidence>
<accession>T1C401</accession>
<dbReference type="PANTHER" id="PTHR23305">
    <property type="entry name" value="OBG GTPASE FAMILY"/>
    <property type="match status" value="1"/>
</dbReference>
<evidence type="ECO:0000259" key="2">
    <source>
        <dbReference type="PROSITE" id="PS51710"/>
    </source>
</evidence>
<evidence type="ECO:0000313" key="3">
    <source>
        <dbReference type="EMBL" id="EQD76722.1"/>
    </source>
</evidence>
<name>T1C401_9ZZZZ</name>
<keyword evidence="1" id="KW-0547">Nucleotide-binding</keyword>
<dbReference type="Pfam" id="PF01926">
    <property type="entry name" value="MMR_HSR1"/>
    <property type="match status" value="1"/>
</dbReference>
<dbReference type="InterPro" id="IPR006073">
    <property type="entry name" value="GTP-bd"/>
</dbReference>
<dbReference type="InterPro" id="IPR027417">
    <property type="entry name" value="P-loop_NTPase"/>
</dbReference>
<organism evidence="3">
    <name type="scientific">mine drainage metagenome</name>
    <dbReference type="NCBI Taxonomy" id="410659"/>
    <lineage>
        <taxon>unclassified sequences</taxon>
        <taxon>metagenomes</taxon>
        <taxon>ecological metagenomes</taxon>
    </lineage>
</organism>
<dbReference type="SUPFAM" id="SSF52540">
    <property type="entry name" value="P-loop containing nucleoside triphosphate hydrolases"/>
    <property type="match status" value="1"/>
</dbReference>
<dbReference type="Gene3D" id="3.40.50.300">
    <property type="entry name" value="P-loop containing nucleotide triphosphate hydrolases"/>
    <property type="match status" value="1"/>
</dbReference>
<comment type="caution">
    <text evidence="3">The sequence shown here is derived from an EMBL/GenBank/DDBJ whole genome shotgun (WGS) entry which is preliminary data.</text>
</comment>
<reference evidence="3" key="2">
    <citation type="journal article" date="2014" name="ISME J.">
        <title>Microbial stratification in low pH oxic and suboxic macroscopic growths along an acid mine drainage.</title>
        <authorList>
            <person name="Mendez-Garcia C."/>
            <person name="Mesa V."/>
            <person name="Sprenger R.R."/>
            <person name="Richter M."/>
            <person name="Diez M.S."/>
            <person name="Solano J."/>
            <person name="Bargiela R."/>
            <person name="Golyshina O.V."/>
            <person name="Manteca A."/>
            <person name="Ramos J.L."/>
            <person name="Gallego J.R."/>
            <person name="Llorente I."/>
            <person name="Martins Dos Santos V.A."/>
            <person name="Jensen O.N."/>
            <person name="Pelaez A.I."/>
            <person name="Sanchez J."/>
            <person name="Ferrer M."/>
        </authorList>
    </citation>
    <scope>NUCLEOTIDE SEQUENCE</scope>
</reference>
<dbReference type="GO" id="GO:0016887">
    <property type="term" value="F:ATP hydrolysis activity"/>
    <property type="evidence" value="ECO:0007669"/>
    <property type="project" value="TreeGrafter"/>
</dbReference>
<feature type="non-terminal residue" evidence="3">
    <location>
        <position position="120"/>
    </location>
</feature>
<dbReference type="EMBL" id="AUZX01002416">
    <property type="protein sequence ID" value="EQD76722.1"/>
    <property type="molecule type" value="Genomic_DNA"/>
</dbReference>
<dbReference type="GO" id="GO:0005525">
    <property type="term" value="F:GTP binding"/>
    <property type="evidence" value="ECO:0007669"/>
    <property type="project" value="InterPro"/>
</dbReference>
<dbReference type="PRINTS" id="PR00326">
    <property type="entry name" value="GTP1OBG"/>
</dbReference>
<proteinExistence type="predicted"/>